<gene>
    <name evidence="1" type="ORF">Tci_836986</name>
</gene>
<name>A0A699QA33_TANCI</name>
<reference evidence="1" key="1">
    <citation type="journal article" date="2019" name="Sci. Rep.">
        <title>Draft genome of Tanacetum cinerariifolium, the natural source of mosquito coil.</title>
        <authorList>
            <person name="Yamashiro T."/>
            <person name="Shiraishi A."/>
            <person name="Satake H."/>
            <person name="Nakayama K."/>
        </authorList>
    </citation>
    <scope>NUCLEOTIDE SEQUENCE</scope>
</reference>
<accession>A0A699QA33</accession>
<feature type="non-terminal residue" evidence="1">
    <location>
        <position position="121"/>
    </location>
</feature>
<organism evidence="1">
    <name type="scientific">Tanacetum cinerariifolium</name>
    <name type="common">Dalmatian daisy</name>
    <name type="synonym">Chrysanthemum cinerariifolium</name>
    <dbReference type="NCBI Taxonomy" id="118510"/>
    <lineage>
        <taxon>Eukaryota</taxon>
        <taxon>Viridiplantae</taxon>
        <taxon>Streptophyta</taxon>
        <taxon>Embryophyta</taxon>
        <taxon>Tracheophyta</taxon>
        <taxon>Spermatophyta</taxon>
        <taxon>Magnoliopsida</taxon>
        <taxon>eudicotyledons</taxon>
        <taxon>Gunneridae</taxon>
        <taxon>Pentapetalae</taxon>
        <taxon>asterids</taxon>
        <taxon>campanulids</taxon>
        <taxon>Asterales</taxon>
        <taxon>Asteraceae</taxon>
        <taxon>Asteroideae</taxon>
        <taxon>Anthemideae</taxon>
        <taxon>Anthemidinae</taxon>
        <taxon>Tanacetum</taxon>
    </lineage>
</organism>
<evidence type="ECO:0000313" key="1">
    <source>
        <dbReference type="EMBL" id="GFC65016.1"/>
    </source>
</evidence>
<proteinExistence type="predicted"/>
<comment type="caution">
    <text evidence="1">The sequence shown here is derived from an EMBL/GenBank/DDBJ whole genome shotgun (WGS) entry which is preliminary data.</text>
</comment>
<dbReference type="EMBL" id="BKCJ011004886">
    <property type="protein sequence ID" value="GFC65016.1"/>
    <property type="molecule type" value="Genomic_DNA"/>
</dbReference>
<feature type="non-terminal residue" evidence="1">
    <location>
        <position position="1"/>
    </location>
</feature>
<dbReference type="AlphaFoldDB" id="A0A699QA33"/>
<protein>
    <submittedName>
        <fullName evidence="1">Uncharacterized protein</fullName>
    </submittedName>
</protein>
<sequence length="121" mass="14056">YFVDHQEDLNQQRMNDVDDRWIKMIESGNKFIQILGEMLHQREQAANLSTHTPEPSPHFNSICYDDDDYEESTIPLNEIISQLPPSIEITTSPHILSTLEPEDSLIMGNEELCTIPEKEWD</sequence>